<comment type="caution">
    <text evidence="1">The sequence shown here is derived from an EMBL/GenBank/DDBJ whole genome shotgun (WGS) entry which is preliminary data.</text>
</comment>
<organism evidence="1 2">
    <name type="scientific">Symbiodinium microadriaticum</name>
    <name type="common">Dinoflagellate</name>
    <name type="synonym">Zooxanthella microadriatica</name>
    <dbReference type="NCBI Taxonomy" id="2951"/>
    <lineage>
        <taxon>Eukaryota</taxon>
        <taxon>Sar</taxon>
        <taxon>Alveolata</taxon>
        <taxon>Dinophyceae</taxon>
        <taxon>Suessiales</taxon>
        <taxon>Symbiodiniaceae</taxon>
        <taxon>Symbiodinium</taxon>
    </lineage>
</organism>
<evidence type="ECO:0000313" key="1">
    <source>
        <dbReference type="EMBL" id="OLP85049.1"/>
    </source>
</evidence>
<accession>A0A1Q9CQ45</accession>
<dbReference type="EMBL" id="LSRX01000998">
    <property type="protein sequence ID" value="OLP85049.1"/>
    <property type="molecule type" value="Genomic_DNA"/>
</dbReference>
<dbReference type="Proteomes" id="UP000186817">
    <property type="component" value="Unassembled WGS sequence"/>
</dbReference>
<evidence type="ECO:0000313" key="2">
    <source>
        <dbReference type="Proteomes" id="UP000186817"/>
    </source>
</evidence>
<sequence>MEELLPMGPIPAEVLETKVQPYNSDPGALISVEIRPSRPRTTPTAQDAWRMKELSAKGTRRISTVQSVVPEQPPELVDHRRSLGTRRFTFRSQLRRRLGQEREVIPALLLQGLREMPFKAHLTMGMIMCFFTSEWLEAALGPGFMYVYLVESSGASLATAT</sequence>
<protein>
    <submittedName>
        <fullName evidence="1">Uncharacterized protein</fullName>
    </submittedName>
</protein>
<name>A0A1Q9CQ45_SYMMI</name>
<proteinExistence type="predicted"/>
<gene>
    <name evidence="1" type="ORF">AK812_SmicGene34005</name>
</gene>
<keyword evidence="2" id="KW-1185">Reference proteome</keyword>
<reference evidence="1 2" key="1">
    <citation type="submission" date="2016-02" db="EMBL/GenBank/DDBJ databases">
        <title>Genome analysis of coral dinoflagellate symbionts highlights evolutionary adaptations to a symbiotic lifestyle.</title>
        <authorList>
            <person name="Aranda M."/>
            <person name="Li Y."/>
            <person name="Liew Y.J."/>
            <person name="Baumgarten S."/>
            <person name="Simakov O."/>
            <person name="Wilson M."/>
            <person name="Piel J."/>
            <person name="Ashoor H."/>
            <person name="Bougouffa S."/>
            <person name="Bajic V.B."/>
            <person name="Ryu T."/>
            <person name="Ravasi T."/>
            <person name="Bayer T."/>
            <person name="Micklem G."/>
            <person name="Kim H."/>
            <person name="Bhak J."/>
            <person name="Lajeunesse T.C."/>
            <person name="Voolstra C.R."/>
        </authorList>
    </citation>
    <scope>NUCLEOTIDE SEQUENCE [LARGE SCALE GENOMIC DNA]</scope>
    <source>
        <strain evidence="1 2">CCMP2467</strain>
    </source>
</reference>
<dbReference type="AlphaFoldDB" id="A0A1Q9CQ45"/>